<reference evidence="1" key="2">
    <citation type="journal article" date="2015" name="Data Brief">
        <title>Shoot transcriptome of the giant reed, Arundo donax.</title>
        <authorList>
            <person name="Barrero R.A."/>
            <person name="Guerrero F.D."/>
            <person name="Moolhuijzen P."/>
            <person name="Goolsby J.A."/>
            <person name="Tidwell J."/>
            <person name="Bellgard S.E."/>
            <person name="Bellgard M.I."/>
        </authorList>
    </citation>
    <scope>NUCLEOTIDE SEQUENCE</scope>
    <source>
        <tissue evidence="1">Shoot tissue taken approximately 20 cm above the soil surface</tissue>
    </source>
</reference>
<sequence>MEMTRRGGKFTFCNALIENSERSKSKDISKC</sequence>
<accession>A0A0A8YBS7</accession>
<reference evidence="1" key="1">
    <citation type="submission" date="2014-09" db="EMBL/GenBank/DDBJ databases">
        <authorList>
            <person name="Magalhaes I.L.F."/>
            <person name="Oliveira U."/>
            <person name="Santos F.R."/>
            <person name="Vidigal T.H.D.A."/>
            <person name="Brescovit A.D."/>
            <person name="Santos A.J."/>
        </authorList>
    </citation>
    <scope>NUCLEOTIDE SEQUENCE</scope>
    <source>
        <tissue evidence="1">Shoot tissue taken approximately 20 cm above the soil surface</tissue>
    </source>
</reference>
<dbReference type="EMBL" id="GBRH01275087">
    <property type="protein sequence ID" value="JAD22808.1"/>
    <property type="molecule type" value="Transcribed_RNA"/>
</dbReference>
<organism evidence="1">
    <name type="scientific">Arundo donax</name>
    <name type="common">Giant reed</name>
    <name type="synonym">Donax arundinaceus</name>
    <dbReference type="NCBI Taxonomy" id="35708"/>
    <lineage>
        <taxon>Eukaryota</taxon>
        <taxon>Viridiplantae</taxon>
        <taxon>Streptophyta</taxon>
        <taxon>Embryophyta</taxon>
        <taxon>Tracheophyta</taxon>
        <taxon>Spermatophyta</taxon>
        <taxon>Magnoliopsida</taxon>
        <taxon>Liliopsida</taxon>
        <taxon>Poales</taxon>
        <taxon>Poaceae</taxon>
        <taxon>PACMAD clade</taxon>
        <taxon>Arundinoideae</taxon>
        <taxon>Arundineae</taxon>
        <taxon>Arundo</taxon>
    </lineage>
</organism>
<dbReference type="AlphaFoldDB" id="A0A0A8YBS7"/>
<protein>
    <submittedName>
        <fullName evidence="1">Uncharacterized protein</fullName>
    </submittedName>
</protein>
<name>A0A0A8YBS7_ARUDO</name>
<evidence type="ECO:0000313" key="1">
    <source>
        <dbReference type="EMBL" id="JAD22808.1"/>
    </source>
</evidence>
<proteinExistence type="predicted"/>